<reference evidence="1" key="1">
    <citation type="submission" date="2021-02" db="EMBL/GenBank/DDBJ databases">
        <authorList>
            <person name="Dougan E. K."/>
            <person name="Rhodes N."/>
            <person name="Thang M."/>
            <person name="Chan C."/>
        </authorList>
    </citation>
    <scope>NUCLEOTIDE SEQUENCE</scope>
</reference>
<accession>A0A812N5X1</accession>
<proteinExistence type="predicted"/>
<dbReference type="Proteomes" id="UP000604046">
    <property type="component" value="Unassembled WGS sequence"/>
</dbReference>
<comment type="caution">
    <text evidence="1">The sequence shown here is derived from an EMBL/GenBank/DDBJ whole genome shotgun (WGS) entry which is preliminary data.</text>
</comment>
<evidence type="ECO:0000313" key="2">
    <source>
        <dbReference type="Proteomes" id="UP000604046"/>
    </source>
</evidence>
<dbReference type="AlphaFoldDB" id="A0A812N5X1"/>
<evidence type="ECO:0000313" key="1">
    <source>
        <dbReference type="EMBL" id="CAE7273455.1"/>
    </source>
</evidence>
<gene>
    <name evidence="1" type="ORF">SNAT2548_LOCUS14509</name>
</gene>
<dbReference type="OrthoDB" id="423292at2759"/>
<name>A0A812N5X1_9DINO</name>
<sequence>MTITKADMSASARIYQNPAMPRELWFNFGWYIQKMQRFPSYEQWMGDFISKNDYDKIVRGVQDQLKDSSIAETAEELCGKAVCCSAASLCLCCPFCSCLVCLQRTGIFSLKTKSTAFLASSGVELDMRIEFVEYKSGQVGPPWCDSASKNLTLVAPEALKHQHGGPPPGCSLVITLQEAIPWPPPVTSAPPMEAMAGALTDAVKGAVKWAQSDEVQDAVQGAVDGAKGAAKAAVDWAQSDEVQDAVKGAVDKTKEAAKAAVDWAQSDEVQDAVKGAVDGAKGAAKAAVEWAQSDEVQDAVKGAVDGAKEAARDAAEWVQQVKPKQQAMDGCAVFGCCNGPDKTAQVDVVPVLDNSNVVATM</sequence>
<dbReference type="EMBL" id="CAJNDS010001702">
    <property type="protein sequence ID" value="CAE7273455.1"/>
    <property type="molecule type" value="Genomic_DNA"/>
</dbReference>
<dbReference type="PANTHER" id="PTHR47372">
    <property type="entry name" value="DAUER UP-REGULATED-RELATED"/>
    <property type="match status" value="1"/>
</dbReference>
<protein>
    <submittedName>
        <fullName evidence="1">Uncharacterized protein</fullName>
    </submittedName>
</protein>
<organism evidence="1 2">
    <name type="scientific">Symbiodinium natans</name>
    <dbReference type="NCBI Taxonomy" id="878477"/>
    <lineage>
        <taxon>Eukaryota</taxon>
        <taxon>Sar</taxon>
        <taxon>Alveolata</taxon>
        <taxon>Dinophyceae</taxon>
        <taxon>Suessiales</taxon>
        <taxon>Symbiodiniaceae</taxon>
        <taxon>Symbiodinium</taxon>
    </lineage>
</organism>
<dbReference type="PANTHER" id="PTHR47372:SF11">
    <property type="entry name" value="RE19971P"/>
    <property type="match status" value="1"/>
</dbReference>
<keyword evidence="2" id="KW-1185">Reference proteome</keyword>